<accession>A0A699XRT4</accession>
<name>A0A699XRT4_TANCI</name>
<reference evidence="1" key="1">
    <citation type="journal article" date="2019" name="Sci. Rep.">
        <title>Draft genome of Tanacetum cinerariifolium, the natural source of mosquito coil.</title>
        <authorList>
            <person name="Yamashiro T."/>
            <person name="Shiraishi A."/>
            <person name="Satake H."/>
            <person name="Nakayama K."/>
        </authorList>
    </citation>
    <scope>NUCLEOTIDE SEQUENCE</scope>
</reference>
<proteinExistence type="predicted"/>
<gene>
    <name evidence="1" type="ORF">Tci_930713</name>
</gene>
<sequence length="56" mass="5806">GGFPGTAGSIYCPAAGSPGAVAVAWSRSRIFRAVRRPDSLAAQFVFCSQGFPVFRG</sequence>
<comment type="caution">
    <text evidence="1">The sequence shown here is derived from an EMBL/GenBank/DDBJ whole genome shotgun (WGS) entry which is preliminary data.</text>
</comment>
<protein>
    <submittedName>
        <fullName evidence="1">Uncharacterized protein</fullName>
    </submittedName>
</protein>
<feature type="non-terminal residue" evidence="1">
    <location>
        <position position="1"/>
    </location>
</feature>
<organism evidence="1">
    <name type="scientific">Tanacetum cinerariifolium</name>
    <name type="common">Dalmatian daisy</name>
    <name type="synonym">Chrysanthemum cinerariifolium</name>
    <dbReference type="NCBI Taxonomy" id="118510"/>
    <lineage>
        <taxon>Eukaryota</taxon>
        <taxon>Viridiplantae</taxon>
        <taxon>Streptophyta</taxon>
        <taxon>Embryophyta</taxon>
        <taxon>Tracheophyta</taxon>
        <taxon>Spermatophyta</taxon>
        <taxon>Magnoliopsida</taxon>
        <taxon>eudicotyledons</taxon>
        <taxon>Gunneridae</taxon>
        <taxon>Pentapetalae</taxon>
        <taxon>asterids</taxon>
        <taxon>campanulids</taxon>
        <taxon>Asterales</taxon>
        <taxon>Asteraceae</taxon>
        <taxon>Asteroideae</taxon>
        <taxon>Anthemideae</taxon>
        <taxon>Anthemidinae</taxon>
        <taxon>Tanacetum</taxon>
    </lineage>
</organism>
<dbReference type="AlphaFoldDB" id="A0A699XRT4"/>
<evidence type="ECO:0000313" key="1">
    <source>
        <dbReference type="EMBL" id="GFD58744.1"/>
    </source>
</evidence>
<dbReference type="EMBL" id="BKCJ011856904">
    <property type="protein sequence ID" value="GFD58744.1"/>
    <property type="molecule type" value="Genomic_DNA"/>
</dbReference>